<name>A0A0R1UDK0_9LACO</name>
<dbReference type="GO" id="GO:0051920">
    <property type="term" value="F:peroxiredoxin activity"/>
    <property type="evidence" value="ECO:0007669"/>
    <property type="project" value="InterPro"/>
</dbReference>
<dbReference type="PANTHER" id="PTHR33930:SF2">
    <property type="entry name" value="BLR3452 PROTEIN"/>
    <property type="match status" value="1"/>
</dbReference>
<dbReference type="SUPFAM" id="SSF69118">
    <property type="entry name" value="AhpD-like"/>
    <property type="match status" value="1"/>
</dbReference>
<dbReference type="AlphaFoldDB" id="A0A0R1UDK0"/>
<gene>
    <name evidence="2" type="ORF">FC43_GL001970</name>
</gene>
<evidence type="ECO:0000313" key="2">
    <source>
        <dbReference type="EMBL" id="KRL89091.1"/>
    </source>
</evidence>
<evidence type="ECO:0000259" key="1">
    <source>
        <dbReference type="Pfam" id="PF02627"/>
    </source>
</evidence>
<dbReference type="Proteomes" id="UP000050816">
    <property type="component" value="Unassembled WGS sequence"/>
</dbReference>
<organism evidence="2 3">
    <name type="scientific">Limosilactobacillus ingluviei DSM 15946</name>
    <dbReference type="NCBI Taxonomy" id="1423760"/>
    <lineage>
        <taxon>Bacteria</taxon>
        <taxon>Bacillati</taxon>
        <taxon>Bacillota</taxon>
        <taxon>Bacilli</taxon>
        <taxon>Lactobacillales</taxon>
        <taxon>Lactobacillaceae</taxon>
        <taxon>Limosilactobacillus</taxon>
    </lineage>
</organism>
<proteinExistence type="predicted"/>
<accession>A0A0R1UDK0</accession>
<dbReference type="Gene3D" id="1.20.1290.10">
    <property type="entry name" value="AhpD-like"/>
    <property type="match status" value="1"/>
</dbReference>
<dbReference type="Pfam" id="PF02627">
    <property type="entry name" value="CMD"/>
    <property type="match status" value="1"/>
</dbReference>
<dbReference type="RefSeq" id="WP_056955213.1">
    <property type="nucleotide sequence ID" value="NZ_AZFK01000055.1"/>
</dbReference>
<dbReference type="PATRIC" id="fig|1423760.3.peg.2059"/>
<protein>
    <recommendedName>
        <fullName evidence="1">Carboxymuconolactone decarboxylase-like domain-containing protein</fullName>
    </recommendedName>
</protein>
<feature type="domain" description="Carboxymuconolactone decarboxylase-like" evidence="1">
    <location>
        <begin position="30"/>
        <end position="105"/>
    </location>
</feature>
<dbReference type="InterPro" id="IPR004675">
    <property type="entry name" value="AhpD_core"/>
</dbReference>
<comment type="caution">
    <text evidence="2">The sequence shown here is derived from an EMBL/GenBank/DDBJ whole genome shotgun (WGS) entry which is preliminary data.</text>
</comment>
<dbReference type="NCBIfam" id="TIGR00778">
    <property type="entry name" value="ahpD_dom"/>
    <property type="match status" value="1"/>
</dbReference>
<dbReference type="PANTHER" id="PTHR33930">
    <property type="entry name" value="ALKYL HYDROPEROXIDE REDUCTASE AHPD"/>
    <property type="match status" value="1"/>
</dbReference>
<dbReference type="InterPro" id="IPR029032">
    <property type="entry name" value="AhpD-like"/>
</dbReference>
<dbReference type="InterPro" id="IPR003779">
    <property type="entry name" value="CMD-like"/>
</dbReference>
<sequence length="131" mass="13993">MTEKNYTQELMGYLTDNETFKTEIPGPGKSFDLLHWAVSQPGACSPKAKELMALAIAITMRCEGCMVQHTAGCIMAGASRDEVKEAISVALEMSGGPSFVFGAKVIEIFDQLSASADFHALMAKVKGEAAD</sequence>
<evidence type="ECO:0000313" key="3">
    <source>
        <dbReference type="Proteomes" id="UP000050816"/>
    </source>
</evidence>
<reference evidence="2 3" key="1">
    <citation type="journal article" date="2015" name="Genome Announc.">
        <title>Expanding the biotechnology potential of lactobacilli through comparative genomics of 213 strains and associated genera.</title>
        <authorList>
            <person name="Sun Z."/>
            <person name="Harris H.M."/>
            <person name="McCann A."/>
            <person name="Guo C."/>
            <person name="Argimon S."/>
            <person name="Zhang W."/>
            <person name="Yang X."/>
            <person name="Jeffery I.B."/>
            <person name="Cooney J.C."/>
            <person name="Kagawa T.F."/>
            <person name="Liu W."/>
            <person name="Song Y."/>
            <person name="Salvetti E."/>
            <person name="Wrobel A."/>
            <person name="Rasinkangas P."/>
            <person name="Parkhill J."/>
            <person name="Rea M.C."/>
            <person name="O'Sullivan O."/>
            <person name="Ritari J."/>
            <person name="Douillard F.P."/>
            <person name="Paul Ross R."/>
            <person name="Yang R."/>
            <person name="Briner A.E."/>
            <person name="Felis G.E."/>
            <person name="de Vos W.M."/>
            <person name="Barrangou R."/>
            <person name="Klaenhammer T.R."/>
            <person name="Caufield P.W."/>
            <person name="Cui Y."/>
            <person name="Zhang H."/>
            <person name="O'Toole P.W."/>
        </authorList>
    </citation>
    <scope>NUCLEOTIDE SEQUENCE [LARGE SCALE GENOMIC DNA]</scope>
    <source>
        <strain evidence="2 3">DSM 15946</strain>
    </source>
</reference>
<dbReference type="EMBL" id="AZFK01000055">
    <property type="protein sequence ID" value="KRL89091.1"/>
    <property type="molecule type" value="Genomic_DNA"/>
</dbReference>